<name>A0AAW3JPS7_9FIRM</name>
<evidence type="ECO:0000256" key="1">
    <source>
        <dbReference type="SAM" id="SignalP"/>
    </source>
</evidence>
<evidence type="ECO:0000313" key="2">
    <source>
        <dbReference type="EMBL" id="KQC84235.1"/>
    </source>
</evidence>
<evidence type="ECO:0000313" key="3">
    <source>
        <dbReference type="Proteomes" id="UP000050833"/>
    </source>
</evidence>
<gene>
    <name evidence="2" type="ORF">APZ18_13060</name>
</gene>
<dbReference type="EMBL" id="LLKB01000006">
    <property type="protein sequence ID" value="KQC84235.1"/>
    <property type="molecule type" value="Genomic_DNA"/>
</dbReference>
<dbReference type="AlphaFoldDB" id="A0AAW3JPS7"/>
<keyword evidence="3" id="KW-1185">Reference proteome</keyword>
<feature type="chain" id="PRO_5043766812" evidence="1">
    <location>
        <begin position="21"/>
        <end position="438"/>
    </location>
</feature>
<organism evidence="2 3">
    <name type="scientific">Butyribacter intestini</name>
    <dbReference type="NCBI Taxonomy" id="1703332"/>
    <lineage>
        <taxon>Bacteria</taxon>
        <taxon>Bacillati</taxon>
        <taxon>Bacillota</taxon>
        <taxon>Clostridia</taxon>
        <taxon>Lachnospirales</taxon>
        <taxon>Lachnospiraceae</taxon>
        <taxon>Butyribacter</taxon>
    </lineage>
</organism>
<dbReference type="RefSeq" id="WP_055945705.1">
    <property type="nucleotide sequence ID" value="NZ_JAQDCV010000003.1"/>
</dbReference>
<protein>
    <submittedName>
        <fullName evidence="2">ABC transporter substrate-binding protein</fullName>
    </submittedName>
</protein>
<keyword evidence="1" id="KW-0732">Signal</keyword>
<dbReference type="InterPro" id="IPR050490">
    <property type="entry name" value="Bact_solute-bd_prot1"/>
</dbReference>
<dbReference type="InterPro" id="IPR006059">
    <property type="entry name" value="SBP"/>
</dbReference>
<proteinExistence type="predicted"/>
<dbReference type="PANTHER" id="PTHR43649">
    <property type="entry name" value="ARABINOSE-BINDING PROTEIN-RELATED"/>
    <property type="match status" value="1"/>
</dbReference>
<dbReference type="Gene3D" id="3.40.190.10">
    <property type="entry name" value="Periplasmic binding protein-like II"/>
    <property type="match status" value="1"/>
</dbReference>
<dbReference type="Pfam" id="PF13416">
    <property type="entry name" value="SBP_bac_8"/>
    <property type="match status" value="1"/>
</dbReference>
<dbReference type="SUPFAM" id="SSF53850">
    <property type="entry name" value="Periplasmic binding protein-like II"/>
    <property type="match status" value="1"/>
</dbReference>
<comment type="caution">
    <text evidence="2">The sequence shown here is derived from an EMBL/GenBank/DDBJ whole genome shotgun (WGS) entry which is preliminary data.</text>
</comment>
<dbReference type="Proteomes" id="UP000050833">
    <property type="component" value="Unassembled WGS sequence"/>
</dbReference>
<dbReference type="PANTHER" id="PTHR43649:SF12">
    <property type="entry name" value="DIACETYLCHITOBIOSE BINDING PROTEIN DASA"/>
    <property type="match status" value="1"/>
</dbReference>
<dbReference type="PROSITE" id="PS51257">
    <property type="entry name" value="PROKAR_LIPOPROTEIN"/>
    <property type="match status" value="1"/>
</dbReference>
<dbReference type="CDD" id="cd14748">
    <property type="entry name" value="PBP2_UgpB"/>
    <property type="match status" value="1"/>
</dbReference>
<sequence length="438" mass="47975">MRKKLLCMALMMSMTVGLLTGCGTSSKSAVKSGSDSKKNGPVEVEFWYSGGKTAVNVVADIVDEFNKSQSDYKVKCVTQADYDETYQKVQAGIAGGTAPDIALLDVNSSRTLNQKKVLEDISTYTKDDSDFNKDDYLDVFLNQGVDDENKTFAIPAYGTTQVLYYNKKAFKNAGIKPESIKTWQDLADASKKITEKNKGMTGWEPMWGKDNLVDAVLSNGGSLFSDDGKTVCVNSDAWVEVWDSFKKWIHDDKIMKIHSGGQGWEYWYTTIDDVLQNKAGGYTGSSGDQADLDFSIVGAMQQPGFGNNASAPAAEAKNLVILKNSSDEEKKGAYEFIKYFTTPENQAKWSMETGYVAVRKSTQDVKEFKDYTEKNPQAFVPLQQASHGSVLPTDPTGGKIYDALKVAADKVEIEGVSAKDALDEAQKTAEEAMSSVSK</sequence>
<accession>A0AAW3JPS7</accession>
<reference evidence="2 3" key="1">
    <citation type="submission" date="2015-10" db="EMBL/GenBank/DDBJ databases">
        <title>Butyribacter intestini gen. nov., sp. nov., a butyric acid-producing bacterium of the family Lachnospiraceae isolated from the human faeces.</title>
        <authorList>
            <person name="Zou Y."/>
            <person name="Xue W."/>
            <person name="Luo G."/>
            <person name="Lv M."/>
        </authorList>
    </citation>
    <scope>NUCLEOTIDE SEQUENCE [LARGE SCALE GENOMIC DNA]</scope>
    <source>
        <strain evidence="2 3">TF01-11</strain>
    </source>
</reference>
<feature type="signal peptide" evidence="1">
    <location>
        <begin position="1"/>
        <end position="20"/>
    </location>
</feature>